<keyword evidence="1 2" id="KW-0732">Signal</keyword>
<evidence type="ECO:0000259" key="3">
    <source>
        <dbReference type="Pfam" id="PF18962"/>
    </source>
</evidence>
<protein>
    <submittedName>
        <fullName evidence="4">T9SS C-terminal target domain-containing protein</fullName>
    </submittedName>
</protein>
<dbReference type="Proteomes" id="UP000257127">
    <property type="component" value="Unassembled WGS sequence"/>
</dbReference>
<evidence type="ECO:0000256" key="2">
    <source>
        <dbReference type="SAM" id="SignalP"/>
    </source>
</evidence>
<feature type="chain" id="PRO_5017646116" evidence="2">
    <location>
        <begin position="23"/>
        <end position="292"/>
    </location>
</feature>
<evidence type="ECO:0000313" key="5">
    <source>
        <dbReference type="Proteomes" id="UP000257127"/>
    </source>
</evidence>
<dbReference type="InterPro" id="IPR026444">
    <property type="entry name" value="Secre_tail"/>
</dbReference>
<comment type="caution">
    <text evidence="4">The sequence shown here is derived from an EMBL/GenBank/DDBJ whole genome shotgun (WGS) entry which is preliminary data.</text>
</comment>
<feature type="signal peptide" evidence="2">
    <location>
        <begin position="1"/>
        <end position="22"/>
    </location>
</feature>
<dbReference type="EMBL" id="QURB01000003">
    <property type="protein sequence ID" value="RFC54742.1"/>
    <property type="molecule type" value="Genomic_DNA"/>
</dbReference>
<dbReference type="InterPro" id="IPR013783">
    <property type="entry name" value="Ig-like_fold"/>
</dbReference>
<accession>A0A3E1EYV7</accession>
<dbReference type="RefSeq" id="WP_116880576.1">
    <property type="nucleotide sequence ID" value="NZ_QURB01000003.1"/>
</dbReference>
<evidence type="ECO:0000313" key="4">
    <source>
        <dbReference type="EMBL" id="RFC54742.1"/>
    </source>
</evidence>
<dbReference type="NCBIfam" id="TIGR04183">
    <property type="entry name" value="Por_Secre_tail"/>
    <property type="match status" value="1"/>
</dbReference>
<name>A0A3E1EYV7_9FLAO</name>
<keyword evidence="5" id="KW-1185">Reference proteome</keyword>
<sequence>MKAIFTTILTVLLLIFSTNSLSQCQAISGKHIHRCSVDSTIQLGGSPAALGGTPPYTYEWSIDPIPTLSQVVPYVHTSHLLNDTTIANPTFSGNSFVEDSILFYLKVTDNQGCQSFDTLLVTTSQFFIHLGQLSFTINAGDSIYLDDGTNVMASFQPSTYDWNPSYGLSDTTIASGFWASPATSTAYAVTVTDSEGCSQTGGAYYFINVNTVGLSENNLDLVELYPNPTTDIVNIKNGESIQKIELYDTDGKKMKVNFKSKNQIDLSGLSKGSYFLNLYFQERVIRKKIVKK</sequence>
<proteinExistence type="predicted"/>
<evidence type="ECO:0000256" key="1">
    <source>
        <dbReference type="ARBA" id="ARBA00022729"/>
    </source>
</evidence>
<dbReference type="OrthoDB" id="1288696at2"/>
<dbReference type="Gene3D" id="2.60.40.10">
    <property type="entry name" value="Immunoglobulins"/>
    <property type="match status" value="1"/>
</dbReference>
<dbReference type="Pfam" id="PF18962">
    <property type="entry name" value="Por_Secre_tail"/>
    <property type="match status" value="1"/>
</dbReference>
<organism evidence="4 5">
    <name type="scientific">Brumimicrobium aurantiacum</name>
    <dbReference type="NCBI Taxonomy" id="1737063"/>
    <lineage>
        <taxon>Bacteria</taxon>
        <taxon>Pseudomonadati</taxon>
        <taxon>Bacteroidota</taxon>
        <taxon>Flavobacteriia</taxon>
        <taxon>Flavobacteriales</taxon>
        <taxon>Crocinitomicaceae</taxon>
        <taxon>Brumimicrobium</taxon>
    </lineage>
</organism>
<gene>
    <name evidence="4" type="ORF">DXU93_07085</name>
</gene>
<dbReference type="AlphaFoldDB" id="A0A3E1EYV7"/>
<reference evidence="4 5" key="1">
    <citation type="submission" date="2018-08" db="EMBL/GenBank/DDBJ databases">
        <title>The draft genome squence of Brumimicrobium sp. N62.</title>
        <authorList>
            <person name="Du Z.-J."/>
            <person name="Luo H.-R."/>
        </authorList>
    </citation>
    <scope>NUCLEOTIDE SEQUENCE [LARGE SCALE GENOMIC DNA]</scope>
    <source>
        <strain evidence="4 5">N62</strain>
    </source>
</reference>
<feature type="domain" description="Secretion system C-terminal sorting" evidence="3">
    <location>
        <begin position="224"/>
        <end position="290"/>
    </location>
</feature>